<dbReference type="Proteomes" id="UP000000547">
    <property type="component" value="Chromosome"/>
</dbReference>
<reference evidence="2" key="1">
    <citation type="journal article" date="2005" name="Proc. Natl. Acad. Sci. U.S.A.">
        <title>The psychrophilic lifestyle as revealed by the genome sequence of Colwellia psychrerythraea 34H through genomic and proteomic analyses.</title>
        <authorList>
            <person name="Methe B.A."/>
            <person name="Nelson K.E."/>
            <person name="Deming J.W."/>
            <person name="Momen B."/>
            <person name="Melamud E."/>
            <person name="Zhang X."/>
            <person name="Moult J."/>
            <person name="Madupu R."/>
            <person name="Nelson W.C."/>
            <person name="Dodson R.J."/>
            <person name="Brinkac L.M."/>
            <person name="Daugherty S.C."/>
            <person name="Durkin A.S."/>
            <person name="DeBoy R.T."/>
            <person name="Kolonay J.F."/>
            <person name="Sullivan S.A."/>
            <person name="Zhou L."/>
            <person name="Davidsen T.M."/>
            <person name="Wu M."/>
            <person name="Huston A.L."/>
            <person name="Lewis M."/>
            <person name="Weaver B."/>
            <person name="Weidman J.F."/>
            <person name="Khouri H."/>
            <person name="Utterback T.R."/>
            <person name="Feldblyum T.V."/>
            <person name="Fraser C.M."/>
        </authorList>
    </citation>
    <scope>NUCLEOTIDE SEQUENCE [LARGE SCALE GENOMIC DNA]</scope>
    <source>
        <strain evidence="2">34H</strain>
    </source>
</reference>
<gene>
    <name evidence="2" type="ordered locus">CPS_1373</name>
</gene>
<feature type="domain" description="Chalcone isomerase" evidence="1">
    <location>
        <begin position="83"/>
        <end position="190"/>
    </location>
</feature>
<protein>
    <recommendedName>
        <fullName evidence="1">Chalcone isomerase domain-containing protein</fullName>
    </recommendedName>
</protein>
<organism evidence="2 3">
    <name type="scientific">Colwellia psychrerythraea (strain 34H / ATCC BAA-681)</name>
    <name type="common">Vibrio psychroerythus</name>
    <dbReference type="NCBI Taxonomy" id="167879"/>
    <lineage>
        <taxon>Bacteria</taxon>
        <taxon>Pseudomonadati</taxon>
        <taxon>Pseudomonadota</taxon>
        <taxon>Gammaproteobacteria</taxon>
        <taxon>Alteromonadales</taxon>
        <taxon>Colwelliaceae</taxon>
        <taxon>Colwellia</taxon>
    </lineage>
</organism>
<sequence length="195" mass="22348">MFKLSFSLCSSYLSYFYLICCLSQSVVFANSISDEMELPNNLQSTIDTQAFVSIGETTFSILFWDLYKSQLLTTSGKYPINIATDKVLFTINYLADISSEDLINRTIDQWDHLGIPAEEYLTYVSDLKNMWPDIKEGDSLSLLIHQGRSVFYFNQQYIGVITPSEFGQIFLAIWLSENTSEPELRRELLGSITYD</sequence>
<dbReference type="InterPro" id="IPR016087">
    <property type="entry name" value="Chalcone_isomerase"/>
</dbReference>
<dbReference type="RefSeq" id="WP_011042210.1">
    <property type="nucleotide sequence ID" value="NC_003910.7"/>
</dbReference>
<dbReference type="Pfam" id="PF16036">
    <property type="entry name" value="Chalcone_3"/>
    <property type="match status" value="1"/>
</dbReference>
<proteinExistence type="predicted"/>
<dbReference type="HOGENOM" id="CLU_102167_1_0_6"/>
<evidence type="ECO:0000259" key="1">
    <source>
        <dbReference type="Pfam" id="PF16036"/>
    </source>
</evidence>
<dbReference type="AlphaFoldDB" id="Q485Z9"/>
<dbReference type="EMBL" id="CP000083">
    <property type="protein sequence ID" value="AAZ24222.1"/>
    <property type="molecule type" value="Genomic_DNA"/>
</dbReference>
<dbReference type="KEGG" id="cps:CPS_1373"/>
<accession>Q485Z9</accession>
<dbReference type="STRING" id="167879.CPS_1373"/>
<name>Q485Z9_COLP3</name>
<evidence type="ECO:0000313" key="3">
    <source>
        <dbReference type="Proteomes" id="UP000000547"/>
    </source>
</evidence>
<evidence type="ECO:0000313" key="2">
    <source>
        <dbReference type="EMBL" id="AAZ24222.1"/>
    </source>
</evidence>